<dbReference type="EMBL" id="AHAT01038895">
    <property type="status" value="NOT_ANNOTATED_CDS"/>
    <property type="molecule type" value="Genomic_DNA"/>
</dbReference>
<dbReference type="Bgee" id="ENSLOCG00000002788">
    <property type="expression patterns" value="Expressed in testis and 7 other cell types or tissues"/>
</dbReference>
<dbReference type="HOGENOM" id="CLU_057538_0_0_1"/>
<reference evidence="2" key="2">
    <citation type="submission" date="2025-08" db="UniProtKB">
        <authorList>
            <consortium name="Ensembl"/>
        </authorList>
    </citation>
    <scope>IDENTIFICATION</scope>
</reference>
<dbReference type="AlphaFoldDB" id="W5M4H1"/>
<dbReference type="OMA" id="VWQHDVI"/>
<dbReference type="InterPro" id="IPR042856">
    <property type="entry name" value="RSP14"/>
</dbReference>
<evidence type="ECO:0000256" key="1">
    <source>
        <dbReference type="PROSITE-ProRule" id="PRU00259"/>
    </source>
</evidence>
<protein>
    <submittedName>
        <fullName evidence="2">Radial spoke head 14 homolog</fullName>
    </submittedName>
</protein>
<dbReference type="STRING" id="7918.ENSLOCP00000003279"/>
<dbReference type="EMBL" id="AHAT01038899">
    <property type="status" value="NOT_ANNOTATED_CDS"/>
    <property type="molecule type" value="Genomic_DNA"/>
</dbReference>
<feature type="repeat" description="ARM" evidence="1">
    <location>
        <begin position="269"/>
        <end position="311"/>
    </location>
</feature>
<dbReference type="InterPro" id="IPR016024">
    <property type="entry name" value="ARM-type_fold"/>
</dbReference>
<dbReference type="EMBL" id="AHAT01038893">
    <property type="status" value="NOT_ANNOTATED_CDS"/>
    <property type="molecule type" value="Genomic_DNA"/>
</dbReference>
<dbReference type="SUPFAM" id="SSF48371">
    <property type="entry name" value="ARM repeat"/>
    <property type="match status" value="1"/>
</dbReference>
<dbReference type="SMART" id="SM00185">
    <property type="entry name" value="ARM"/>
    <property type="match status" value="6"/>
</dbReference>
<evidence type="ECO:0000313" key="3">
    <source>
        <dbReference type="Proteomes" id="UP000018468"/>
    </source>
</evidence>
<dbReference type="PROSITE" id="PS50176">
    <property type="entry name" value="ARM_REPEAT"/>
    <property type="match status" value="1"/>
</dbReference>
<dbReference type="eggNOG" id="KOG0167">
    <property type="taxonomic scope" value="Eukaryota"/>
</dbReference>
<dbReference type="EMBL" id="AHAT01038891">
    <property type="status" value="NOT_ANNOTATED_CDS"/>
    <property type="molecule type" value="Genomic_DNA"/>
</dbReference>
<proteinExistence type="predicted"/>
<dbReference type="GeneTree" id="ENSGT00500000044989"/>
<name>W5M4H1_LEPOC</name>
<dbReference type="EMBL" id="AHAT01038897">
    <property type="status" value="NOT_ANNOTATED_CDS"/>
    <property type="molecule type" value="Genomic_DNA"/>
</dbReference>
<dbReference type="InParanoid" id="W5M4H1"/>
<reference evidence="3" key="1">
    <citation type="submission" date="2011-12" db="EMBL/GenBank/DDBJ databases">
        <title>The Draft Genome of Lepisosteus oculatus.</title>
        <authorList>
            <consortium name="The Broad Institute Genome Assembly &amp; Analysis Group"/>
            <consortium name="Computational R&amp;D Group"/>
            <consortium name="and Sequencing Platform"/>
            <person name="Di Palma F."/>
            <person name="Alfoldi J."/>
            <person name="Johnson J."/>
            <person name="Berlin A."/>
            <person name="Gnerre S."/>
            <person name="Jaffe D."/>
            <person name="MacCallum I."/>
            <person name="Young S."/>
            <person name="Walker B.J."/>
            <person name="Lander E.S."/>
            <person name="Lindblad-Toh K."/>
        </authorList>
    </citation>
    <scope>NUCLEOTIDE SEQUENCE [LARGE SCALE GENOMIC DNA]</scope>
</reference>
<dbReference type="EMBL" id="AHAT01038894">
    <property type="status" value="NOT_ANNOTATED_CDS"/>
    <property type="molecule type" value="Genomic_DNA"/>
</dbReference>
<dbReference type="EMBL" id="AHAT01038898">
    <property type="status" value="NOT_ANNOTATED_CDS"/>
    <property type="molecule type" value="Genomic_DNA"/>
</dbReference>
<keyword evidence="3" id="KW-1185">Reference proteome</keyword>
<dbReference type="Gene3D" id="1.25.10.10">
    <property type="entry name" value="Leucine-rich Repeat Variant"/>
    <property type="match status" value="2"/>
</dbReference>
<reference evidence="2" key="3">
    <citation type="submission" date="2025-09" db="UniProtKB">
        <authorList>
            <consortium name="Ensembl"/>
        </authorList>
    </citation>
    <scope>IDENTIFICATION</scope>
</reference>
<dbReference type="EMBL" id="AHAT01038896">
    <property type="status" value="NOT_ANNOTATED_CDS"/>
    <property type="molecule type" value="Genomic_DNA"/>
</dbReference>
<dbReference type="EMBL" id="AHAT01038890">
    <property type="status" value="NOT_ANNOTATED_CDS"/>
    <property type="molecule type" value="Genomic_DNA"/>
</dbReference>
<organism evidence="2 3">
    <name type="scientific">Lepisosteus oculatus</name>
    <name type="common">Spotted gar</name>
    <dbReference type="NCBI Taxonomy" id="7918"/>
    <lineage>
        <taxon>Eukaryota</taxon>
        <taxon>Metazoa</taxon>
        <taxon>Chordata</taxon>
        <taxon>Craniata</taxon>
        <taxon>Vertebrata</taxon>
        <taxon>Euteleostomi</taxon>
        <taxon>Actinopterygii</taxon>
        <taxon>Neopterygii</taxon>
        <taxon>Holostei</taxon>
        <taxon>Semionotiformes</taxon>
        <taxon>Lepisosteidae</taxon>
        <taxon>Lepisosteus</taxon>
    </lineage>
</organism>
<dbReference type="InterPro" id="IPR011989">
    <property type="entry name" value="ARM-like"/>
</dbReference>
<dbReference type="PANTHER" id="PTHR15599">
    <property type="entry name" value="RTDR1"/>
    <property type="match status" value="1"/>
</dbReference>
<dbReference type="InterPro" id="IPR000225">
    <property type="entry name" value="Armadillo"/>
</dbReference>
<dbReference type="Ensembl" id="ENSLOCT00000003286.1">
    <property type="protein sequence ID" value="ENSLOCP00000003279.1"/>
    <property type="gene ID" value="ENSLOCG00000002788.1"/>
</dbReference>
<accession>W5M4H1</accession>
<evidence type="ECO:0000313" key="2">
    <source>
        <dbReference type="Ensembl" id="ENSLOCP00000003279.1"/>
    </source>
</evidence>
<dbReference type="Proteomes" id="UP000018468">
    <property type="component" value="Linkage group LG20"/>
</dbReference>
<sequence>MATARISARLPPNIDPTRAPVAFGHRAVPKLVSALRDSDLLTRQRALMALCDLVHDPETAYQAIETGCLESLKALLKDEDSTVRLKTTEVLYLLATHNVGREALLRGDVLSPLSDLLEEPVAACRRNTHMALEMLAEFPAALLEVVAAELHAEDNGCHAFEAVNPLLALRALAAHVHHLEGALSVVDAGLVPRLVLKLQEECEEVQELILDTLTACLRVDALAALASDAVLALRDCLAHPSVGIRQRAARAMIGLSVPLEGKVRVCEEGVIPVLVGLLSDSHPDVSASAAGSLMNAAITTQGKYLALQAGAITSLLALVSSPRTDVCANALRALTALAEAPPARQELLGHVELLETRRHDTNEIISRAAATAIRVITWTP</sequence>
<dbReference type="EMBL" id="AHAT01038892">
    <property type="status" value="NOT_ANNOTATED_CDS"/>
    <property type="molecule type" value="Genomic_DNA"/>
</dbReference>
<dbReference type="PANTHER" id="PTHR15599:SF1">
    <property type="entry name" value="RADIAL SPOKE HEAD 14 HOMOLOG"/>
    <property type="match status" value="1"/>
</dbReference>